<dbReference type="InterPro" id="IPR020479">
    <property type="entry name" value="HD_metazoa"/>
</dbReference>
<reference evidence="10" key="1">
    <citation type="submission" date="2022-08" db="UniProtKB">
        <authorList>
            <consortium name="EnsemblMetazoa"/>
        </authorList>
    </citation>
    <scope>IDENTIFICATION</scope>
    <source>
        <strain evidence="10">05x7-T-G4-1.051#20</strain>
    </source>
</reference>
<dbReference type="OMA" id="WMTIKRN"/>
<dbReference type="PANTHER" id="PTHR45946">
    <property type="entry name" value="HOMEOBOX PROTEIN ROUGH-RELATED"/>
    <property type="match status" value="1"/>
</dbReference>
<evidence type="ECO:0000256" key="8">
    <source>
        <dbReference type="SAM" id="MobiDB-lite"/>
    </source>
</evidence>
<dbReference type="EnsemblMetazoa" id="G3901.4">
    <property type="protein sequence ID" value="G3901.4:cds"/>
    <property type="gene ID" value="G3901"/>
</dbReference>
<proteinExistence type="predicted"/>
<dbReference type="Pfam" id="PF00046">
    <property type="entry name" value="Homeodomain"/>
    <property type="match status" value="1"/>
</dbReference>
<keyword evidence="4 6" id="KW-0371">Homeobox</keyword>
<dbReference type="GO" id="GO:0000978">
    <property type="term" value="F:RNA polymerase II cis-regulatory region sequence-specific DNA binding"/>
    <property type="evidence" value="ECO:0007669"/>
    <property type="project" value="TreeGrafter"/>
</dbReference>
<evidence type="ECO:0000256" key="7">
    <source>
        <dbReference type="RuleBase" id="RU000682"/>
    </source>
</evidence>
<feature type="domain" description="Homeobox" evidence="9">
    <location>
        <begin position="200"/>
        <end position="260"/>
    </location>
</feature>
<evidence type="ECO:0000256" key="4">
    <source>
        <dbReference type="ARBA" id="ARBA00023155"/>
    </source>
</evidence>
<dbReference type="Proteomes" id="UP000005408">
    <property type="component" value="Unassembled WGS sequence"/>
</dbReference>
<dbReference type="RefSeq" id="XP_011424781.1">
    <property type="nucleotide sequence ID" value="XM_011426479.4"/>
</dbReference>
<dbReference type="InterPro" id="IPR017970">
    <property type="entry name" value="Homeobox_CS"/>
</dbReference>
<evidence type="ECO:0000313" key="10">
    <source>
        <dbReference type="EnsemblMetazoa" id="G3901.1:cds"/>
    </source>
</evidence>
<feature type="DNA-binding region" description="Homeobox" evidence="6">
    <location>
        <begin position="202"/>
        <end position="261"/>
    </location>
</feature>
<dbReference type="GO" id="GO:0000981">
    <property type="term" value="F:DNA-binding transcription factor activity, RNA polymerase II-specific"/>
    <property type="evidence" value="ECO:0007669"/>
    <property type="project" value="InterPro"/>
</dbReference>
<evidence type="ECO:0000256" key="6">
    <source>
        <dbReference type="PROSITE-ProRule" id="PRU00108"/>
    </source>
</evidence>
<dbReference type="EnsemblMetazoa" id="G3901.1">
    <property type="protein sequence ID" value="G3901.1:cds"/>
    <property type="gene ID" value="G3901"/>
</dbReference>
<sequence length="294" mass="32702">MNTDTDYTICNLDAHPYVNGYNTSEIPNTIYGYNNNINSRAIDTGQQNYYGSENMLPPGLSGVDLSLGNQGLTYPVSGPVVPRTTRHQGYDLGDTQGHVVEHYIPQHAALAGDLGSGQNINSGRSNFGTTCIDNLTSCSLSNVYGATINQQVPSPVKSEPSNGQNLQNKPFRWMQIKRNAPKPVTKQTNEYGYPSTPGTPQPNMGRTNFTNKQLTELEKEFHFNKYLTRARRIEIAAALGLNETQVKIWFQNRRMKQKKRLREAQFDQNRGDNCSLSGLDGLTMTAMSLCQEGR</sequence>
<dbReference type="PROSITE" id="PS00027">
    <property type="entry name" value="HOMEOBOX_1"/>
    <property type="match status" value="1"/>
</dbReference>
<dbReference type="SMART" id="SM00389">
    <property type="entry name" value="HOX"/>
    <property type="match status" value="1"/>
</dbReference>
<dbReference type="CDD" id="cd00086">
    <property type="entry name" value="homeodomain"/>
    <property type="match status" value="1"/>
</dbReference>
<evidence type="ECO:0000256" key="1">
    <source>
        <dbReference type="ARBA" id="ARBA00004123"/>
    </source>
</evidence>
<comment type="subcellular location">
    <subcellularLocation>
        <location evidence="1 6 7">Nucleus</location>
    </subcellularLocation>
</comment>
<dbReference type="FunFam" id="1.10.10.60:FF:000113">
    <property type="entry name" value="homeobox protein Hox-B1"/>
    <property type="match status" value="1"/>
</dbReference>
<keyword evidence="11" id="KW-1185">Reference proteome</keyword>
<dbReference type="PRINTS" id="PR00031">
    <property type="entry name" value="HTHREPRESSR"/>
</dbReference>
<dbReference type="AlphaFoldDB" id="A0A8W8MTT0"/>
<feature type="region of interest" description="Disordered" evidence="8">
    <location>
        <begin position="184"/>
        <end position="205"/>
    </location>
</feature>
<evidence type="ECO:0000256" key="2">
    <source>
        <dbReference type="ARBA" id="ARBA00022473"/>
    </source>
</evidence>
<keyword evidence="2" id="KW-0217">Developmental protein</keyword>
<dbReference type="InterPro" id="IPR046327">
    <property type="entry name" value="HXA1/B1/D1"/>
</dbReference>
<dbReference type="PROSITE" id="PS50071">
    <property type="entry name" value="HOMEOBOX_2"/>
    <property type="match status" value="1"/>
</dbReference>
<dbReference type="SUPFAM" id="SSF46689">
    <property type="entry name" value="Homeodomain-like"/>
    <property type="match status" value="1"/>
</dbReference>
<organism evidence="10 11">
    <name type="scientific">Magallana gigas</name>
    <name type="common">Pacific oyster</name>
    <name type="synonym">Crassostrea gigas</name>
    <dbReference type="NCBI Taxonomy" id="29159"/>
    <lineage>
        <taxon>Eukaryota</taxon>
        <taxon>Metazoa</taxon>
        <taxon>Spiralia</taxon>
        <taxon>Lophotrochozoa</taxon>
        <taxon>Mollusca</taxon>
        <taxon>Bivalvia</taxon>
        <taxon>Autobranchia</taxon>
        <taxon>Pteriomorphia</taxon>
        <taxon>Ostreida</taxon>
        <taxon>Ostreoidea</taxon>
        <taxon>Ostreidae</taxon>
        <taxon>Magallana</taxon>
    </lineage>
</organism>
<dbReference type="GO" id="GO:0005634">
    <property type="term" value="C:nucleus"/>
    <property type="evidence" value="ECO:0007669"/>
    <property type="project" value="UniProtKB-SubCell"/>
</dbReference>
<dbReference type="EnsemblMetazoa" id="G3901.3">
    <property type="protein sequence ID" value="G3901.3:cds"/>
    <property type="gene ID" value="G3901"/>
</dbReference>
<dbReference type="InterPro" id="IPR009057">
    <property type="entry name" value="Homeodomain-like_sf"/>
</dbReference>
<keyword evidence="3 6" id="KW-0238">DNA-binding</keyword>
<evidence type="ECO:0000313" key="11">
    <source>
        <dbReference type="Proteomes" id="UP000005408"/>
    </source>
</evidence>
<keyword evidence="5 6" id="KW-0539">Nucleus</keyword>
<dbReference type="InterPro" id="IPR001356">
    <property type="entry name" value="HD"/>
</dbReference>
<dbReference type="InterPro" id="IPR000047">
    <property type="entry name" value="HTH_motif"/>
</dbReference>
<dbReference type="OrthoDB" id="6159439at2759"/>
<evidence type="ECO:0000256" key="3">
    <source>
        <dbReference type="ARBA" id="ARBA00023125"/>
    </source>
</evidence>
<dbReference type="PANTHER" id="PTHR45946:SF4">
    <property type="entry name" value="HOMEOBOX PROTEIN ROUGH-RELATED"/>
    <property type="match status" value="1"/>
</dbReference>
<dbReference type="KEGG" id="crg:105326433"/>
<accession>A0A8W8MTT0</accession>
<name>A0A8W8MTT0_MAGGI</name>
<feature type="compositionally biased region" description="Polar residues" evidence="8">
    <location>
        <begin position="185"/>
        <end position="205"/>
    </location>
</feature>
<protein>
    <recommendedName>
        <fullName evidence="9">Homeobox domain-containing protein</fullName>
    </recommendedName>
</protein>
<evidence type="ECO:0000256" key="5">
    <source>
        <dbReference type="ARBA" id="ARBA00023242"/>
    </source>
</evidence>
<dbReference type="GeneID" id="105326433"/>
<dbReference type="PRINTS" id="PR00024">
    <property type="entry name" value="HOMEOBOX"/>
</dbReference>
<dbReference type="Gene3D" id="1.10.10.60">
    <property type="entry name" value="Homeodomain-like"/>
    <property type="match status" value="1"/>
</dbReference>
<dbReference type="EnsemblMetazoa" id="G3901.2">
    <property type="protein sequence ID" value="G3901.2:cds"/>
    <property type="gene ID" value="G3901"/>
</dbReference>
<evidence type="ECO:0000259" key="9">
    <source>
        <dbReference type="PROSITE" id="PS50071"/>
    </source>
</evidence>